<name>A0ABM1ETU3_PRICU</name>
<evidence type="ECO:0000256" key="11">
    <source>
        <dbReference type="ARBA" id="ARBA00023306"/>
    </source>
</evidence>
<protein>
    <submittedName>
        <fullName evidence="16">Uncharacterized protein LOC106815638</fullName>
    </submittedName>
</protein>
<dbReference type="PANTHER" id="PTHR46600:SF1">
    <property type="entry name" value="THAP DOMAIN-CONTAINING PROTEIN 1"/>
    <property type="match status" value="1"/>
</dbReference>
<evidence type="ECO:0000256" key="9">
    <source>
        <dbReference type="ARBA" id="ARBA00023163"/>
    </source>
</evidence>
<dbReference type="SMART" id="SM00980">
    <property type="entry name" value="THAP"/>
    <property type="match status" value="1"/>
</dbReference>
<dbReference type="PANTHER" id="PTHR46600">
    <property type="entry name" value="THAP DOMAIN-CONTAINING"/>
    <property type="match status" value="1"/>
</dbReference>
<evidence type="ECO:0000256" key="7">
    <source>
        <dbReference type="ARBA" id="ARBA00023054"/>
    </source>
</evidence>
<keyword evidence="6" id="KW-0805">Transcription regulation</keyword>
<keyword evidence="8 12" id="KW-0238">DNA-binding</keyword>
<evidence type="ECO:0000256" key="10">
    <source>
        <dbReference type="ARBA" id="ARBA00023242"/>
    </source>
</evidence>
<evidence type="ECO:0000313" key="16">
    <source>
        <dbReference type="RefSeq" id="XP_014675614.1"/>
    </source>
</evidence>
<dbReference type="PROSITE" id="PS50950">
    <property type="entry name" value="ZF_THAP"/>
    <property type="match status" value="1"/>
</dbReference>
<keyword evidence="4 12" id="KW-0863">Zinc-finger</keyword>
<comment type="similarity">
    <text evidence="2">Belongs to the THAP1 family.</text>
</comment>
<evidence type="ECO:0000256" key="1">
    <source>
        <dbReference type="ARBA" id="ARBA00004642"/>
    </source>
</evidence>
<evidence type="ECO:0000313" key="15">
    <source>
        <dbReference type="Proteomes" id="UP000695022"/>
    </source>
</evidence>
<dbReference type="GeneID" id="106815638"/>
<dbReference type="InterPro" id="IPR026516">
    <property type="entry name" value="THAP1/10"/>
</dbReference>
<gene>
    <name evidence="16" type="primary">LOC106815638</name>
</gene>
<accession>A0ABM1ETU3</accession>
<evidence type="ECO:0000256" key="12">
    <source>
        <dbReference type="PROSITE-ProRule" id="PRU00309"/>
    </source>
</evidence>
<feature type="region of interest" description="Disordered" evidence="13">
    <location>
        <begin position="91"/>
        <end position="129"/>
    </location>
</feature>
<feature type="domain" description="THAP-type" evidence="14">
    <location>
        <begin position="1"/>
        <end position="80"/>
    </location>
</feature>
<dbReference type="Pfam" id="PF05485">
    <property type="entry name" value="THAP"/>
    <property type="match status" value="1"/>
</dbReference>
<comment type="subcellular location">
    <subcellularLocation>
        <location evidence="1">Nucleus</location>
        <location evidence="1">Nucleoplasm</location>
    </subcellularLocation>
</comment>
<dbReference type="Proteomes" id="UP000695022">
    <property type="component" value="Unplaced"/>
</dbReference>
<keyword evidence="9" id="KW-0804">Transcription</keyword>
<keyword evidence="10" id="KW-0539">Nucleus</keyword>
<keyword evidence="5" id="KW-0862">Zinc</keyword>
<keyword evidence="11" id="KW-0131">Cell cycle</keyword>
<evidence type="ECO:0000259" key="14">
    <source>
        <dbReference type="PROSITE" id="PS50950"/>
    </source>
</evidence>
<keyword evidence="3" id="KW-0479">Metal-binding</keyword>
<evidence type="ECO:0000256" key="8">
    <source>
        <dbReference type="ARBA" id="ARBA00023125"/>
    </source>
</evidence>
<evidence type="ECO:0000256" key="2">
    <source>
        <dbReference type="ARBA" id="ARBA00006177"/>
    </source>
</evidence>
<keyword evidence="15" id="KW-1185">Reference proteome</keyword>
<evidence type="ECO:0000256" key="5">
    <source>
        <dbReference type="ARBA" id="ARBA00022833"/>
    </source>
</evidence>
<dbReference type="RefSeq" id="XP_014675614.1">
    <property type="nucleotide sequence ID" value="XM_014820128.1"/>
</dbReference>
<evidence type="ECO:0000256" key="6">
    <source>
        <dbReference type="ARBA" id="ARBA00023015"/>
    </source>
</evidence>
<keyword evidence="7" id="KW-0175">Coiled coil</keyword>
<dbReference type="InterPro" id="IPR006612">
    <property type="entry name" value="THAP_Znf"/>
</dbReference>
<feature type="compositionally biased region" description="Polar residues" evidence="13">
    <location>
        <begin position="93"/>
        <end position="102"/>
    </location>
</feature>
<sequence length="129" mass="14785">MPSYCCVPGCKSAKACHKFPANPNLNYKWRVAVRRVKDTTENLWKPMMHSKVCSDHFREDDYTSTFKLQVLEIGDGGKALWETQILRHLQRRSAVSPQSQTPPRDIRSSKPTGHHYNGRRAAGCQRQTT</sequence>
<reference evidence="16" key="1">
    <citation type="submission" date="2025-08" db="UniProtKB">
        <authorList>
            <consortium name="RefSeq"/>
        </authorList>
    </citation>
    <scope>IDENTIFICATION</scope>
</reference>
<evidence type="ECO:0000256" key="3">
    <source>
        <dbReference type="ARBA" id="ARBA00022723"/>
    </source>
</evidence>
<evidence type="ECO:0000256" key="4">
    <source>
        <dbReference type="ARBA" id="ARBA00022771"/>
    </source>
</evidence>
<evidence type="ECO:0000256" key="13">
    <source>
        <dbReference type="SAM" id="MobiDB-lite"/>
    </source>
</evidence>
<proteinExistence type="inferred from homology"/>
<dbReference type="SUPFAM" id="SSF57716">
    <property type="entry name" value="Glucocorticoid receptor-like (DNA-binding domain)"/>
    <property type="match status" value="1"/>
</dbReference>
<organism evidence="15 16">
    <name type="scientific">Priapulus caudatus</name>
    <name type="common">Priapulid worm</name>
    <dbReference type="NCBI Taxonomy" id="37621"/>
    <lineage>
        <taxon>Eukaryota</taxon>
        <taxon>Metazoa</taxon>
        <taxon>Ecdysozoa</taxon>
        <taxon>Scalidophora</taxon>
        <taxon>Priapulida</taxon>
        <taxon>Priapulimorpha</taxon>
        <taxon>Priapulimorphida</taxon>
        <taxon>Priapulidae</taxon>
        <taxon>Priapulus</taxon>
    </lineage>
</organism>